<dbReference type="InParanoid" id="G3ASN2"/>
<dbReference type="Proteomes" id="UP000000709">
    <property type="component" value="Unassembled WGS sequence"/>
</dbReference>
<dbReference type="KEGG" id="spaa:SPAPADRAFT_67966"/>
<dbReference type="HOGENOM" id="CLU_1210446_0_0_1"/>
<dbReference type="AlphaFoldDB" id="G3ASN2"/>
<organism evidence="2">
    <name type="scientific">Spathaspora passalidarum (strain NRRL Y-27907 / 11-Y1)</name>
    <dbReference type="NCBI Taxonomy" id="619300"/>
    <lineage>
        <taxon>Eukaryota</taxon>
        <taxon>Fungi</taxon>
        <taxon>Dikarya</taxon>
        <taxon>Ascomycota</taxon>
        <taxon>Saccharomycotina</taxon>
        <taxon>Pichiomycetes</taxon>
        <taxon>Debaryomycetaceae</taxon>
        <taxon>Spathaspora</taxon>
    </lineage>
</organism>
<sequence>MSKYVWFGNFVSEADFECYLDQKRCLEAWAIYDNEPATGDDNNAEPSTELRCDFCKEVDLDFYDEDFMIIKYYPQEDIAIIASDLSVDKRELEALFKKKNIKKFNSVIAYEGADLTEEQASNSMGVVYIGNLVMKSASALQAHYLWVGDKKLDKKTILKHAGIRKDSLIKLSYNHASSPRNVDEMLILKVDNLNIITVNSILELILKGDVRVDDERIGGALGMTYIGKF</sequence>
<dbReference type="EMBL" id="GL996504">
    <property type="protein sequence ID" value="EGW30718.1"/>
    <property type="molecule type" value="Genomic_DNA"/>
</dbReference>
<evidence type="ECO:0000313" key="1">
    <source>
        <dbReference type="EMBL" id="EGW30718.1"/>
    </source>
</evidence>
<proteinExistence type="predicted"/>
<dbReference type="RefSeq" id="XP_007376751.1">
    <property type="nucleotide sequence ID" value="XM_007376689.1"/>
</dbReference>
<protein>
    <submittedName>
        <fullName evidence="1">Uncharacterized protein</fullName>
    </submittedName>
</protein>
<dbReference type="GeneID" id="18875192"/>
<accession>G3ASN2</accession>
<keyword evidence="2" id="KW-1185">Reference proteome</keyword>
<evidence type="ECO:0000313" key="2">
    <source>
        <dbReference type="Proteomes" id="UP000000709"/>
    </source>
</evidence>
<reference evidence="1 2" key="1">
    <citation type="journal article" date="2011" name="Proc. Natl. Acad. Sci. U.S.A.">
        <title>Comparative genomics of xylose-fermenting fungi for enhanced biofuel production.</title>
        <authorList>
            <person name="Wohlbach D.J."/>
            <person name="Kuo A."/>
            <person name="Sato T.K."/>
            <person name="Potts K.M."/>
            <person name="Salamov A.A."/>
            <person name="LaButti K.M."/>
            <person name="Sun H."/>
            <person name="Clum A."/>
            <person name="Pangilinan J.L."/>
            <person name="Lindquist E.A."/>
            <person name="Lucas S."/>
            <person name="Lapidus A."/>
            <person name="Jin M."/>
            <person name="Gunawan C."/>
            <person name="Balan V."/>
            <person name="Dale B.E."/>
            <person name="Jeffries T.W."/>
            <person name="Zinkel R."/>
            <person name="Barry K.W."/>
            <person name="Grigoriev I.V."/>
            <person name="Gasch A.P."/>
        </authorList>
    </citation>
    <scope>NUCLEOTIDE SEQUENCE [LARGE SCALE GENOMIC DNA]</scope>
    <source>
        <strain evidence="2">NRRL Y-27907 / 11-Y1</strain>
    </source>
</reference>
<name>G3ASN2_SPAPN</name>
<dbReference type="InterPro" id="IPR025560">
    <property type="entry name" value="Imm22"/>
</dbReference>
<gene>
    <name evidence="1" type="ORF">SPAPADRAFT_67966</name>
</gene>
<dbReference type="Pfam" id="PF14112">
    <property type="entry name" value="DUF4284"/>
    <property type="match status" value="1"/>
</dbReference>